<feature type="transmembrane region" description="Helical" evidence="5">
    <location>
        <begin position="355"/>
        <end position="373"/>
    </location>
</feature>
<protein>
    <recommendedName>
        <fullName evidence="6">Fatty acid desaturase domain-containing protein</fullName>
    </recommendedName>
</protein>
<dbReference type="GO" id="GO:0016491">
    <property type="term" value="F:oxidoreductase activity"/>
    <property type="evidence" value="ECO:0007669"/>
    <property type="project" value="UniProtKB-KW"/>
</dbReference>
<evidence type="ECO:0000259" key="6">
    <source>
        <dbReference type="Pfam" id="PF00487"/>
    </source>
</evidence>
<feature type="domain" description="Fatty acid desaturase" evidence="6">
    <location>
        <begin position="247"/>
        <end position="475"/>
    </location>
</feature>
<dbReference type="PANTHER" id="PTHR32100">
    <property type="entry name" value="OMEGA-6 FATTY ACID DESATURASE, CHLOROPLASTIC"/>
    <property type="match status" value="1"/>
</dbReference>
<dbReference type="AlphaFoldDB" id="A0A835N332"/>
<evidence type="ECO:0000256" key="1">
    <source>
        <dbReference type="ARBA" id="ARBA00004370"/>
    </source>
</evidence>
<dbReference type="GO" id="GO:0006629">
    <property type="term" value="P:lipid metabolic process"/>
    <property type="evidence" value="ECO:0007669"/>
    <property type="project" value="UniProtKB-KW"/>
</dbReference>
<keyword evidence="5" id="KW-1133">Transmembrane helix</keyword>
<keyword evidence="5" id="KW-0812">Transmembrane</keyword>
<keyword evidence="5" id="KW-0472">Membrane</keyword>
<gene>
    <name evidence="7" type="ORF">SADUNF_Sadunf06G0144900</name>
</gene>
<organism evidence="7 8">
    <name type="scientific">Salix dunnii</name>
    <dbReference type="NCBI Taxonomy" id="1413687"/>
    <lineage>
        <taxon>Eukaryota</taxon>
        <taxon>Viridiplantae</taxon>
        <taxon>Streptophyta</taxon>
        <taxon>Embryophyta</taxon>
        <taxon>Tracheophyta</taxon>
        <taxon>Spermatophyta</taxon>
        <taxon>Magnoliopsida</taxon>
        <taxon>eudicotyledons</taxon>
        <taxon>Gunneridae</taxon>
        <taxon>Pentapetalae</taxon>
        <taxon>rosids</taxon>
        <taxon>fabids</taxon>
        <taxon>Malpighiales</taxon>
        <taxon>Salicaceae</taxon>
        <taxon>Saliceae</taxon>
        <taxon>Salix</taxon>
    </lineage>
</organism>
<comment type="similarity">
    <text evidence="2">Belongs to the fatty acid desaturase type 1 family.</text>
</comment>
<sequence length="527" mass="61042">MQVGRKEQKASRAPGILSTSDRLLVSNQQRERPYSACSEGKGFLLCRNSWISAKNMACRIADPSVFLSTGHHQRTRSQKIATLSAPCMLMKRVERKSVQRRKLYRKLEKLLVKGENHKKWLVPMKRTRTVQAVATPVAPSSADSAEYRKQLAESYGLRQIGEQLPDNITLKDVIDTLPKKITEYLNEVRNHKRFSDEGNLDCPVHTASCKFQVFEIDDVKAWKSVLVSVTSYAFGLFMISKAPLYLLPIAWAWTGTAVTGVSHDCAHKSFSRNKLVEDIVGTLAFLPLIYPYEPWRLQEDTAWHPVWKAEFDSSPILRKAIIFGYGPFRPWMSIAHWFLWHFDLKKFRSNEIQRVKISLACVFGFMVIGWPLIIYKAGIMGWIKFWLMPWLGYHFWMSTFTMVHHTAPHIPFKSSDEWNAAQAQLNGTVHCDYPSWIEILCHDINVHIPHHVSSRIPHYNLRMAHKSLQENWGKYLNEAKWNWRLMKTIMTLCHVYDKEENYVAFDQLAPEESQPIAFLKSVMPDYA</sequence>
<proteinExistence type="inferred from homology"/>
<keyword evidence="3" id="KW-0560">Oxidoreductase</keyword>
<keyword evidence="8" id="KW-1185">Reference proteome</keyword>
<name>A0A835N332_9ROSI</name>
<dbReference type="GO" id="GO:0016020">
    <property type="term" value="C:membrane"/>
    <property type="evidence" value="ECO:0007669"/>
    <property type="project" value="UniProtKB-SubCell"/>
</dbReference>
<evidence type="ECO:0000256" key="4">
    <source>
        <dbReference type="ARBA" id="ARBA00023098"/>
    </source>
</evidence>
<dbReference type="Proteomes" id="UP000657918">
    <property type="component" value="Unassembled WGS sequence"/>
</dbReference>
<dbReference type="OrthoDB" id="10260134at2759"/>
<dbReference type="EMBL" id="JADGMS010000006">
    <property type="protein sequence ID" value="KAF9680663.1"/>
    <property type="molecule type" value="Genomic_DNA"/>
</dbReference>
<evidence type="ECO:0000256" key="5">
    <source>
        <dbReference type="SAM" id="Phobius"/>
    </source>
</evidence>
<evidence type="ECO:0000313" key="8">
    <source>
        <dbReference type="Proteomes" id="UP000657918"/>
    </source>
</evidence>
<comment type="subcellular location">
    <subcellularLocation>
        <location evidence="1">Membrane</location>
    </subcellularLocation>
</comment>
<comment type="caution">
    <text evidence="7">The sequence shown here is derived from an EMBL/GenBank/DDBJ whole genome shotgun (WGS) entry which is preliminary data.</text>
</comment>
<reference evidence="7 8" key="1">
    <citation type="submission" date="2020-10" db="EMBL/GenBank/DDBJ databases">
        <title>Plant Genome Project.</title>
        <authorList>
            <person name="Zhang R.-G."/>
        </authorList>
    </citation>
    <scope>NUCLEOTIDE SEQUENCE [LARGE SCALE GENOMIC DNA]</scope>
    <source>
        <strain evidence="7">FAFU-HL-1</strain>
        <tissue evidence="7">Leaf</tissue>
    </source>
</reference>
<evidence type="ECO:0000313" key="7">
    <source>
        <dbReference type="EMBL" id="KAF9680663.1"/>
    </source>
</evidence>
<dbReference type="CDD" id="cd03507">
    <property type="entry name" value="Delta12-FADS-like"/>
    <property type="match status" value="1"/>
</dbReference>
<evidence type="ECO:0000256" key="2">
    <source>
        <dbReference type="ARBA" id="ARBA00009295"/>
    </source>
</evidence>
<dbReference type="InterPro" id="IPR005804">
    <property type="entry name" value="FA_desaturase_dom"/>
</dbReference>
<dbReference type="Pfam" id="PF00487">
    <property type="entry name" value="FA_desaturase"/>
    <property type="match status" value="1"/>
</dbReference>
<evidence type="ECO:0000256" key="3">
    <source>
        <dbReference type="ARBA" id="ARBA00023002"/>
    </source>
</evidence>
<dbReference type="InterPro" id="IPR012171">
    <property type="entry name" value="Fatty_acid_desaturase"/>
</dbReference>
<keyword evidence="4" id="KW-0443">Lipid metabolism</keyword>
<accession>A0A835N332</accession>